<comment type="caution">
    <text evidence="2">The sequence shown here is derived from an EMBL/GenBank/DDBJ whole genome shotgun (WGS) entry which is preliminary data.</text>
</comment>
<feature type="region of interest" description="Disordered" evidence="1">
    <location>
        <begin position="1143"/>
        <end position="1175"/>
    </location>
</feature>
<feature type="compositionally biased region" description="Polar residues" evidence="1">
    <location>
        <begin position="88"/>
        <end position="101"/>
    </location>
</feature>
<evidence type="ECO:0000313" key="3">
    <source>
        <dbReference type="Proteomes" id="UP000239649"/>
    </source>
</evidence>
<dbReference type="AlphaFoldDB" id="A0A2P6V494"/>
<reference evidence="2 3" key="1">
    <citation type="journal article" date="2018" name="Plant J.">
        <title>Genome sequences of Chlorella sorokiniana UTEX 1602 and Micractinium conductrix SAG 241.80: implications to maltose excretion by a green alga.</title>
        <authorList>
            <person name="Arriola M.B."/>
            <person name="Velmurugan N."/>
            <person name="Zhang Y."/>
            <person name="Plunkett M.H."/>
            <person name="Hondzo H."/>
            <person name="Barney B.M."/>
        </authorList>
    </citation>
    <scope>NUCLEOTIDE SEQUENCE [LARGE SCALE GENOMIC DNA]</scope>
    <source>
        <strain evidence="2 3">SAG 241.80</strain>
    </source>
</reference>
<sequence>MAHHSAVLASYPLDEAASWAAAQAETARLLTENFGSRPLVWRCTSSTAEAAAGERSDALRCLAQGPLGAGGGAGGQLRFRMPVVSTPPWVSNQRTSPTPSGSAAAAAAAPAQGRHEGGAEEADKAVAMAAAAECAADIVDDRLRYYLPLLHEALVLRPAVQRLREELGEKLRLLEGGGSPVLDGERAAKIHSIGYVIDVGTPAQMARWAQALSQRSGDVTQRKVAEEMGDACGEQFGCRLLPRRTLCVIKAPVDLHQAFPALPQLLRQCPVAPRQPSSDRRQPAMGGSQPAACAELLAVLMTDGKLQGSALVHGLQGGDAGFALRLPLQLGALEESRAPLGTHAGCAWFLLKALACDGSVTHHKPREGNGQDFVELLMLTSKNPAVSHLVLELTNAVLARSGYPGGPAVLRQQVQYSAACTPYNMYNVSVSGRVKTFHMLKQLAADVTGDRVFVDSLPLPTRQLFAAYGALQQAAAAAPLVAAAAGPARPAPPAWLVVAHAAVPDRKVGALLGAWQARAILSGTVIRITPHGGQTFGVVLVGWPAAPAGAGAAPVRPFVSEGTAVRLLCMVNEANFIKTLASADVISAGHPLSTAGMEDLKGATLLPPSAPLVNFVSLEAVLQAQLRPRPEALTAIIAVQKEDKGGGPRSQPGQAAIDEAAGRDGRAAAALWAATAGELAAHGFPISLLNLHDSSQLQMMRAGIKKAADFSTSIGLSGKKTLGIGLMNASTVMLAGEPVITSKGKSWAMQLGLQRGAPGMKVQFTGVALCGWAGSFAGPPGHCYGPAWEKIRGVSALPTLSTSAVAATEVEEVFCDSVLISYSWKGQRVLVTIGRAALMLLPPCGAIAAAHTAAADQHHDDHHLAVAALIAAGVPAELDDGDEAAAAEEADQEEEEAAAEPAAAPLPAAAVAGVPESVPAELPPDEVAGVRQQLAAAAAAASSLVQEAGKGAQQAVQAAVMLRSPPGAAPALLPPVSPAAPPPGYMPLDRGSTAQPALQPLPPHLAAASGSAAAAAAATDSVCWMVAIGEAVQELDELLSTGAAGAAAPPVAPPVAPPTQADQAGALIDLENKTVFLPSGSMVVGASDMSLSEFRREATAIVAAAAAAAAAGGGVPIANEAPPSAGEARKACLSQWQINIRAGQASGSDGEAATTGSADEGATASGEAAPASPME</sequence>
<evidence type="ECO:0000313" key="2">
    <source>
        <dbReference type="EMBL" id="PSC68904.1"/>
    </source>
</evidence>
<protein>
    <submittedName>
        <fullName evidence="2">Uncharacterized protein</fullName>
    </submittedName>
</protein>
<dbReference type="EMBL" id="LHPF02000032">
    <property type="protein sequence ID" value="PSC68904.1"/>
    <property type="molecule type" value="Genomic_DNA"/>
</dbReference>
<evidence type="ECO:0000256" key="1">
    <source>
        <dbReference type="SAM" id="MobiDB-lite"/>
    </source>
</evidence>
<gene>
    <name evidence="2" type="ORF">C2E20_7539</name>
</gene>
<feature type="region of interest" description="Disordered" evidence="1">
    <location>
        <begin position="87"/>
        <end position="120"/>
    </location>
</feature>
<dbReference type="Proteomes" id="UP000239649">
    <property type="component" value="Unassembled WGS sequence"/>
</dbReference>
<proteinExistence type="predicted"/>
<name>A0A2P6V494_9CHLO</name>
<accession>A0A2P6V494</accession>
<organism evidence="2 3">
    <name type="scientific">Micractinium conductrix</name>
    <dbReference type="NCBI Taxonomy" id="554055"/>
    <lineage>
        <taxon>Eukaryota</taxon>
        <taxon>Viridiplantae</taxon>
        <taxon>Chlorophyta</taxon>
        <taxon>core chlorophytes</taxon>
        <taxon>Trebouxiophyceae</taxon>
        <taxon>Chlorellales</taxon>
        <taxon>Chlorellaceae</taxon>
        <taxon>Chlorella clade</taxon>
        <taxon>Micractinium</taxon>
    </lineage>
</organism>
<keyword evidence="3" id="KW-1185">Reference proteome</keyword>